<evidence type="ECO:0000313" key="3">
    <source>
        <dbReference type="Proteomes" id="UP000007797"/>
    </source>
</evidence>
<name>F4PM49_CACFS</name>
<dbReference type="EMBL" id="GL883008">
    <property type="protein sequence ID" value="EGG22752.1"/>
    <property type="molecule type" value="Genomic_DNA"/>
</dbReference>
<protein>
    <submittedName>
        <fullName evidence="2">Uncharacterized protein</fullName>
    </submittedName>
</protein>
<dbReference type="GeneID" id="14875324"/>
<organism evidence="2 3">
    <name type="scientific">Cavenderia fasciculata</name>
    <name type="common">Slime mold</name>
    <name type="synonym">Dictyostelium fasciculatum</name>
    <dbReference type="NCBI Taxonomy" id="261658"/>
    <lineage>
        <taxon>Eukaryota</taxon>
        <taxon>Amoebozoa</taxon>
        <taxon>Evosea</taxon>
        <taxon>Eumycetozoa</taxon>
        <taxon>Dictyostelia</taxon>
        <taxon>Acytosteliales</taxon>
        <taxon>Cavenderiaceae</taxon>
        <taxon>Cavenderia</taxon>
    </lineage>
</organism>
<gene>
    <name evidence="2" type="ORF">DFA_04882</name>
</gene>
<dbReference type="Proteomes" id="UP000007797">
    <property type="component" value="Unassembled WGS sequence"/>
</dbReference>
<accession>F4PM49</accession>
<reference evidence="3" key="1">
    <citation type="journal article" date="2011" name="Genome Res.">
        <title>Phylogeny-wide analysis of social amoeba genomes highlights ancient origins for complex intercellular communication.</title>
        <authorList>
            <person name="Heidel A.J."/>
            <person name="Lawal H.M."/>
            <person name="Felder M."/>
            <person name="Schilde C."/>
            <person name="Helps N.R."/>
            <person name="Tunggal B."/>
            <person name="Rivero F."/>
            <person name="John U."/>
            <person name="Schleicher M."/>
            <person name="Eichinger L."/>
            <person name="Platzer M."/>
            <person name="Noegel A.A."/>
            <person name="Schaap P."/>
            <person name="Gloeckner G."/>
        </authorList>
    </citation>
    <scope>NUCLEOTIDE SEQUENCE [LARGE SCALE GENOMIC DNA]</scope>
    <source>
        <strain evidence="3">SH3</strain>
    </source>
</reference>
<evidence type="ECO:0000313" key="2">
    <source>
        <dbReference type="EMBL" id="EGG22752.1"/>
    </source>
</evidence>
<evidence type="ECO:0000256" key="1">
    <source>
        <dbReference type="SAM" id="MobiDB-lite"/>
    </source>
</evidence>
<dbReference type="AlphaFoldDB" id="F4PM49"/>
<proteinExistence type="predicted"/>
<dbReference type="KEGG" id="dfa:DFA_04882"/>
<dbReference type="RefSeq" id="XP_004360603.1">
    <property type="nucleotide sequence ID" value="XM_004360546.1"/>
</dbReference>
<keyword evidence="3" id="KW-1185">Reference proteome</keyword>
<feature type="region of interest" description="Disordered" evidence="1">
    <location>
        <begin position="1"/>
        <end position="21"/>
    </location>
</feature>
<sequence>MSEMTSTTINRDKEEQEQQSQIIIQSSSSSSLLLQQLPNIIQLNIIKEITKQCNLIIRSCNNSNNNNNQDDQIKMMMMIWLRYALVNKYWFSHVVKRLRTVLYIDHPFYSINNQMQHDLSLTLEHNQNYHCFDLGQSGHAVETLHLNNLDVADSLIASGFYSSCYSKQNWQAIKATRAPIHNLFPNLTKVKIELENNQESLRELALFIGTDKKIQIHLTLLGFPILSANELLQDLDGKEKKDNQDSSSSSIIDKLIIVENILNEYQVFIKDTRVRKLVIMTTEQQQPEQSQQFLENVFRINGTFTQSFQYLQSIRIHSDTLGANCLLVILNSLPLLESIFIPLDIVRDSDNSLVIFKQLVQFFSTQTKITSIGMHSKSVFKESGCYLLQFIIENKAVRKFIFKGDDLVSVPNHTPNFNKRALKSIISNGGITTLTIDKSFNDKMFEFFASPGVTNDSIRYLTITNINTTGSSVNGYTILALLKTFTNLYTLTITGSSMGTTTKSSTGYTNRNNLVQTTDYMVTNLDSLQRLIVKVEEEEEGDGKVNLFNSLRYLFINTNLPTRFNYEIQHTIYKDTFIYIGTNI</sequence>